<keyword evidence="3" id="KW-0804">Transcription</keyword>
<dbReference type="CDD" id="cd14687">
    <property type="entry name" value="bZIP_ATF2"/>
    <property type="match status" value="1"/>
</dbReference>
<dbReference type="Pfam" id="PF00170">
    <property type="entry name" value="bZIP_1"/>
    <property type="match status" value="1"/>
</dbReference>
<dbReference type="RefSeq" id="XP_003682096.1">
    <property type="nucleotide sequence ID" value="XM_003682048.1"/>
</dbReference>
<dbReference type="GO" id="GO:0005634">
    <property type="term" value="C:nucleus"/>
    <property type="evidence" value="ECO:0007669"/>
    <property type="project" value="UniProtKB-SubCell"/>
</dbReference>
<dbReference type="GeneID" id="11501187"/>
<dbReference type="GO" id="GO:0003700">
    <property type="term" value="F:DNA-binding transcription factor activity"/>
    <property type="evidence" value="ECO:0007669"/>
    <property type="project" value="InterPro"/>
</dbReference>
<dbReference type="AlphaFoldDB" id="G8ZW91"/>
<feature type="domain" description="BZIP" evidence="7">
    <location>
        <begin position="363"/>
        <end position="421"/>
    </location>
</feature>
<feature type="compositionally biased region" description="Polar residues" evidence="6">
    <location>
        <begin position="297"/>
        <end position="316"/>
    </location>
</feature>
<dbReference type="EMBL" id="HE616747">
    <property type="protein sequence ID" value="CCE92885.1"/>
    <property type="molecule type" value="Genomic_DNA"/>
</dbReference>
<feature type="region of interest" description="Disordered" evidence="6">
    <location>
        <begin position="466"/>
        <end position="583"/>
    </location>
</feature>
<keyword evidence="2" id="KW-0805">Transcription regulation</keyword>
<reference evidence="8 9" key="1">
    <citation type="journal article" date="2011" name="Proc. Natl. Acad. Sci. U.S.A.">
        <title>Evolutionary erosion of yeast sex chromosomes by mating-type switching accidents.</title>
        <authorList>
            <person name="Gordon J.L."/>
            <person name="Armisen D."/>
            <person name="Proux-Wera E."/>
            <person name="Oheigeartaigh S.S."/>
            <person name="Byrne K.P."/>
            <person name="Wolfe K.H."/>
        </authorList>
    </citation>
    <scope>NUCLEOTIDE SEQUENCE [LARGE SCALE GENOMIC DNA]</scope>
    <source>
        <strain evidence="9">ATCC 10662 / CBS 1146 / NBRC 0425 / NCYC 2629 / NRRL Y-866</strain>
    </source>
</reference>
<feature type="compositionally biased region" description="Polar residues" evidence="6">
    <location>
        <begin position="326"/>
        <end position="355"/>
    </location>
</feature>
<feature type="compositionally biased region" description="Basic and acidic residues" evidence="6">
    <location>
        <begin position="482"/>
        <end position="493"/>
    </location>
</feature>
<dbReference type="FunCoup" id="G8ZW91">
    <property type="interactions" value="866"/>
</dbReference>
<keyword evidence="9" id="KW-1185">Reference proteome</keyword>
<feature type="compositionally biased region" description="Polar residues" evidence="6">
    <location>
        <begin position="26"/>
        <end position="50"/>
    </location>
</feature>
<dbReference type="Pfam" id="PF11785">
    <property type="entry name" value="Aft1_OSA"/>
    <property type="match status" value="1"/>
</dbReference>
<proteinExistence type="predicted"/>
<dbReference type="HOGENOM" id="CLU_027901_0_0_1"/>
<dbReference type="InterPro" id="IPR004827">
    <property type="entry name" value="bZIP"/>
</dbReference>
<dbReference type="Gene3D" id="1.20.5.170">
    <property type="match status" value="1"/>
</dbReference>
<evidence type="ECO:0000313" key="9">
    <source>
        <dbReference type="Proteomes" id="UP000005627"/>
    </source>
</evidence>
<keyword evidence="5" id="KW-0175">Coiled coil</keyword>
<feature type="coiled-coil region" evidence="5">
    <location>
        <begin position="384"/>
        <end position="411"/>
    </location>
</feature>
<keyword evidence="4" id="KW-0539">Nucleus</keyword>
<name>G8ZW91_TORDE</name>
<accession>G8ZW91</accession>
<feature type="compositionally biased region" description="Polar residues" evidence="6">
    <location>
        <begin position="532"/>
        <end position="560"/>
    </location>
</feature>
<dbReference type="InterPro" id="IPR046347">
    <property type="entry name" value="bZIP_sf"/>
</dbReference>
<feature type="region of interest" description="Disordered" evidence="6">
    <location>
        <begin position="1"/>
        <end position="108"/>
    </location>
</feature>
<evidence type="ECO:0000256" key="6">
    <source>
        <dbReference type="SAM" id="MobiDB-lite"/>
    </source>
</evidence>
<dbReference type="SMART" id="SM00338">
    <property type="entry name" value="BRLZ"/>
    <property type="match status" value="1"/>
</dbReference>
<evidence type="ECO:0000256" key="5">
    <source>
        <dbReference type="SAM" id="Coils"/>
    </source>
</evidence>
<evidence type="ECO:0000256" key="4">
    <source>
        <dbReference type="ARBA" id="ARBA00023242"/>
    </source>
</evidence>
<dbReference type="InterPro" id="IPR020956">
    <property type="entry name" value="TF_Aft1_OSM"/>
</dbReference>
<organism evidence="8 9">
    <name type="scientific">Torulaspora delbrueckii</name>
    <name type="common">Yeast</name>
    <name type="synonym">Candida colliculosa</name>
    <dbReference type="NCBI Taxonomy" id="4950"/>
    <lineage>
        <taxon>Eukaryota</taxon>
        <taxon>Fungi</taxon>
        <taxon>Dikarya</taxon>
        <taxon>Ascomycota</taxon>
        <taxon>Saccharomycotina</taxon>
        <taxon>Saccharomycetes</taxon>
        <taxon>Saccharomycetales</taxon>
        <taxon>Saccharomycetaceae</taxon>
        <taxon>Torulaspora</taxon>
    </lineage>
</organism>
<dbReference type="OrthoDB" id="295274at2759"/>
<evidence type="ECO:0000313" key="8">
    <source>
        <dbReference type="EMBL" id="CCE92885.1"/>
    </source>
</evidence>
<feature type="compositionally biased region" description="Polar residues" evidence="6">
    <location>
        <begin position="254"/>
        <end position="281"/>
    </location>
</feature>
<evidence type="ECO:0000256" key="2">
    <source>
        <dbReference type="ARBA" id="ARBA00023015"/>
    </source>
</evidence>
<dbReference type="KEGG" id="tdl:TDEL_0F00740"/>
<dbReference type="STRING" id="1076872.G8ZW91"/>
<evidence type="ECO:0000256" key="3">
    <source>
        <dbReference type="ARBA" id="ARBA00023163"/>
    </source>
</evidence>
<evidence type="ECO:0000256" key="1">
    <source>
        <dbReference type="ARBA" id="ARBA00004123"/>
    </source>
</evidence>
<feature type="region of interest" description="Disordered" evidence="6">
    <location>
        <begin position="230"/>
        <end position="370"/>
    </location>
</feature>
<feature type="compositionally biased region" description="Polar residues" evidence="6">
    <location>
        <begin position="63"/>
        <end position="83"/>
    </location>
</feature>
<feature type="compositionally biased region" description="Polar residues" evidence="6">
    <location>
        <begin position="233"/>
        <end position="243"/>
    </location>
</feature>
<sequence length="652" mass="70256">MASTNRENSVSSSQSVSMFDLEPNPFEQSFASTKKSNSVPGVIASSQQAPDSRVRSAHVPVTERNSTLSISEITSNNRGTTPNDQRKPSPFLYGAQKPNLASPPLLTPGGSKRLPPIIFPPNFIQQVPGEPSLIDQGPAASLATVSPKDNRPSTVEVQRPPLTLSLSRSGLIPNESNLRTGLTPNILTPGHQLPPTHYPYHPLPYYHGPKVDSHDELKPNNGMNLGLGVPNANELNNNPQSLTPGLGSLLAFSPGQTSQRTIGTLPRNGSPQADTSVQADSTAIEEAANKDSIIEPTISTTGTKQRGTSFSNSPSRASARKKRKTSVTSKGIKSTKNSQKSTSYSTDPKSLAKNNNADKESDDDQERKRKEFLERNRVAASKFRQRKKEYIKKVEMDLKFYEAEYEDMSRAMNKMCGINQGSNSPSNSLVCMLETAVSKNDIPSSLSILTHIKQVLYETRYFQRNGKNPRSGIEYSQESEEEDKHGTDKERSMSRSRHGSLVGHPSSSNSIQSSDSHTAGPMAASFIANGAPHSSSTRSNVSSLGIESASIGTDNTSAPSSVRPDDPNAADFPGPYDEKNRSTAQPVASAIGTISTLPDVINGRQVIPLNGIDPQPDSNSNNVSEIRQSSLVNITTCLGSPQPIPSQYPNSN</sequence>
<dbReference type="SUPFAM" id="SSF57959">
    <property type="entry name" value="Leucine zipper domain"/>
    <property type="match status" value="1"/>
</dbReference>
<dbReference type="InParanoid" id="G8ZW91"/>
<dbReference type="PANTHER" id="PTHR19304">
    <property type="entry name" value="CYCLIC-AMP RESPONSE ELEMENT BINDING PROTEIN"/>
    <property type="match status" value="1"/>
</dbReference>
<evidence type="ECO:0000259" key="7">
    <source>
        <dbReference type="SMART" id="SM00338"/>
    </source>
</evidence>
<protein>
    <recommendedName>
        <fullName evidence="7">BZIP domain-containing protein</fullName>
    </recommendedName>
</protein>
<dbReference type="Proteomes" id="UP000005627">
    <property type="component" value="Chromosome 6"/>
</dbReference>
<gene>
    <name evidence="8" type="primary">TDEL0F00740</name>
    <name evidence="8" type="ORF">TDEL_0F00740</name>
</gene>
<dbReference type="eggNOG" id="KOG1414">
    <property type="taxonomic scope" value="Eukaryota"/>
</dbReference>
<feature type="compositionally biased region" description="Low complexity" evidence="6">
    <location>
        <begin position="506"/>
        <end position="516"/>
    </location>
</feature>
<comment type="subcellular location">
    <subcellularLocation>
        <location evidence="1">Nucleus</location>
    </subcellularLocation>
</comment>
<dbReference type="InterPro" id="IPR051027">
    <property type="entry name" value="bZIP_transcription_factors"/>
</dbReference>